<dbReference type="PROSITE" id="PS51217">
    <property type="entry name" value="UVRD_HELICASE_CTER"/>
    <property type="match status" value="1"/>
</dbReference>
<dbReference type="Pfam" id="PF21445">
    <property type="entry name" value="ADDB_N"/>
    <property type="match status" value="1"/>
</dbReference>
<dbReference type="RefSeq" id="WP_319837117.1">
    <property type="nucleotide sequence ID" value="NZ_CP137624.1"/>
</dbReference>
<keyword evidence="6" id="KW-0378">Hydrolase</keyword>
<organism evidence="15 16">
    <name type="scientific">Lysinibacillus louembei</name>
    <dbReference type="NCBI Taxonomy" id="1470088"/>
    <lineage>
        <taxon>Bacteria</taxon>
        <taxon>Bacillati</taxon>
        <taxon>Bacillota</taxon>
        <taxon>Bacilli</taxon>
        <taxon>Bacillales</taxon>
        <taxon>Bacillaceae</taxon>
        <taxon>Lysinibacillus</taxon>
    </lineage>
</organism>
<keyword evidence="8" id="KW-0269">Exonuclease</keyword>
<dbReference type="Proteomes" id="UP001322664">
    <property type="component" value="Chromosome"/>
</dbReference>
<gene>
    <name evidence="15" type="primary">addB</name>
    <name evidence="15" type="ORF">R6U77_01325</name>
</gene>
<keyword evidence="13" id="KW-0234">DNA repair</keyword>
<dbReference type="Gene3D" id="3.40.50.300">
    <property type="entry name" value="P-loop containing nucleotide triphosphate hydrolases"/>
    <property type="match status" value="3"/>
</dbReference>
<proteinExistence type="predicted"/>
<evidence type="ECO:0000256" key="6">
    <source>
        <dbReference type="ARBA" id="ARBA00022801"/>
    </source>
</evidence>
<keyword evidence="16" id="KW-1185">Reference proteome</keyword>
<keyword evidence="10" id="KW-0408">Iron</keyword>
<evidence type="ECO:0000256" key="10">
    <source>
        <dbReference type="ARBA" id="ARBA00023004"/>
    </source>
</evidence>
<keyword evidence="9" id="KW-0067">ATP-binding</keyword>
<keyword evidence="12" id="KW-0238">DNA-binding</keyword>
<evidence type="ECO:0000256" key="9">
    <source>
        <dbReference type="ARBA" id="ARBA00022840"/>
    </source>
</evidence>
<evidence type="ECO:0000256" key="11">
    <source>
        <dbReference type="ARBA" id="ARBA00023014"/>
    </source>
</evidence>
<dbReference type="PANTHER" id="PTHR30591:SF1">
    <property type="entry name" value="RECBCD ENZYME SUBUNIT RECC"/>
    <property type="match status" value="1"/>
</dbReference>
<dbReference type="SUPFAM" id="SSF52540">
    <property type="entry name" value="P-loop containing nucleoside triphosphate hydrolases"/>
    <property type="match status" value="2"/>
</dbReference>
<evidence type="ECO:0000256" key="4">
    <source>
        <dbReference type="ARBA" id="ARBA00022741"/>
    </source>
</evidence>
<accession>A0ABZ0RW31</accession>
<dbReference type="NCBIfam" id="TIGR02773">
    <property type="entry name" value="addB_Gpos"/>
    <property type="match status" value="1"/>
</dbReference>
<evidence type="ECO:0000313" key="15">
    <source>
        <dbReference type="EMBL" id="WPK12360.1"/>
    </source>
</evidence>
<dbReference type="InterPro" id="IPR014140">
    <property type="entry name" value="DNA_helicase_suAddB"/>
</dbReference>
<dbReference type="InterPro" id="IPR011604">
    <property type="entry name" value="PDDEXK-like_dom_sf"/>
</dbReference>
<name>A0ABZ0RW31_9BACI</name>
<dbReference type="InterPro" id="IPR014017">
    <property type="entry name" value="DNA_helicase_UvrD-like_C"/>
</dbReference>
<keyword evidence="3" id="KW-0479">Metal-binding</keyword>
<dbReference type="InterPro" id="IPR049035">
    <property type="entry name" value="ADDB_N"/>
</dbReference>
<keyword evidence="7 15" id="KW-0347">Helicase</keyword>
<keyword evidence="4" id="KW-0547">Nucleotide-binding</keyword>
<evidence type="ECO:0000256" key="3">
    <source>
        <dbReference type="ARBA" id="ARBA00022723"/>
    </source>
</evidence>
<feature type="domain" description="UvrD-like helicase C-terminal" evidence="14">
    <location>
        <begin position="276"/>
        <end position="593"/>
    </location>
</feature>
<evidence type="ECO:0000256" key="8">
    <source>
        <dbReference type="ARBA" id="ARBA00022839"/>
    </source>
</evidence>
<keyword evidence="11" id="KW-0411">Iron-sulfur</keyword>
<protein>
    <submittedName>
        <fullName evidence="15">Helicase-exonuclease AddAB subunit AddB</fullName>
    </submittedName>
</protein>
<evidence type="ECO:0000256" key="5">
    <source>
        <dbReference type="ARBA" id="ARBA00022763"/>
    </source>
</evidence>
<dbReference type="Gene3D" id="3.90.320.10">
    <property type="match status" value="1"/>
</dbReference>
<keyword evidence="5" id="KW-0227">DNA damage</keyword>
<evidence type="ECO:0000256" key="1">
    <source>
        <dbReference type="ARBA" id="ARBA00022485"/>
    </source>
</evidence>
<evidence type="ECO:0000259" key="14">
    <source>
        <dbReference type="PROSITE" id="PS51217"/>
    </source>
</evidence>
<sequence>MALRIISGRAGTGKTTMLQQEVVQYLKEDPLGPPLFIIVPDQISFKTEYDLTNRYDVRGMIRAQALTFKRLAWFILQETGGIARDKIDSFGYRMLIRRILQDNKEQFSIFTQAAGKRGFTQEIEQLLREFSQYDITSTSIIELIKELETYGAANTLVAKMKDFQIILQQLEENIGEGYVDGEGFYPILVEQLQNSEKIKHSEIYIDGFTSFTIREFAIIEQLLLLAKRVTIVLPFDSEYDAADPQALFHRAAFTYDKLMDFAMQHQIDVEDRIHLTTNYRTQQSDLAHIEENFHESVPTAQTASGAVQIIEGTNRRAEVQGIAREIIRLVTEEQMRYKDIGIMYRQADIYDPLIATIFQQHDIPFFMNEKRPMLHHPFIEFMRSSLEAVISNWQYEPVFRAVKTDLFLPLADEAKNYREQLDKLENFVIAKGIIGKRWHDNDVWQYRRFRVLEKMGAVQTDKELEIQRMLEEARQIVREPLLQLEQTLKKAKTGLEIGRALYDYAEHLQLYDKLQKMKEQELETASELANEHDQVWNGWVNILDQFVLMFGEQEVTLQQAAEMLDEGYDSLRFSSIPPTIDVVTIATVEYSRFNNIKAVFIVGVNDGVYPMRIDKEGLLSDADRTYFDKLDYELAPNAKNRLLQEAFLIYQAFASPTDKLYITFASVDEEGKSLLPSLYITRLHKLFTVQNKRTLPHIRIFIDPVEELDQHKILSYLRHPKPAIAYLATQLKETEQTKLLAAEWRALRAFYRRYPEWERMLQFVTRPLYTINKAEPLQPTITERLYGEELQASVSRIEKFYRCPYSHFATYGLRLEERAEYRLETFAMGDLFHEALRTILTNGDMPPENYRQCLQRAREVVEPLVHIFSYRILESNSRYLYIKEKLIRVVARTLFALTEHAKVAKFKPLVHEKPFGKVDDKTMKKGIKPLPALEIPLENKRKMYLRGQIDRIDAYEENGQLHLRVVDYKSSSRDLDLNEVYHGISLQLLTYLDVAVKNAKELLALPEHQNIAVTPAGVLYVHVHDPLIRLEEYVDEQMRELQRLEKYRMQGLLTNEIPVLEAMDGNLLEQKKSPVIPVSMTTKGAIGAYSKTVDVETMPVLQDFVIEKHREAGNKIFTGVTDIYPYKLKNRTACDYCAFKAICQFDPSDGHQQYHNLSVKKTDDLIARVRKECGYSDITDTEETD</sequence>
<dbReference type="InterPro" id="IPR038726">
    <property type="entry name" value="PDDEXK_AddAB-type"/>
</dbReference>
<evidence type="ECO:0000256" key="13">
    <source>
        <dbReference type="ARBA" id="ARBA00023204"/>
    </source>
</evidence>
<reference evidence="15 16" key="1">
    <citation type="submission" date="2023-09" db="EMBL/GenBank/DDBJ databases">
        <authorList>
            <person name="Page C.A."/>
            <person name="Perez-Diaz I.M."/>
        </authorList>
    </citation>
    <scope>NUCLEOTIDE SEQUENCE [LARGE SCALE GENOMIC DNA]</scope>
    <source>
        <strain evidence="15 16">Ll15</strain>
    </source>
</reference>
<dbReference type="PANTHER" id="PTHR30591">
    <property type="entry name" value="RECBCD ENZYME SUBUNIT RECC"/>
    <property type="match status" value="1"/>
</dbReference>
<dbReference type="EMBL" id="CP137624">
    <property type="protein sequence ID" value="WPK12360.1"/>
    <property type="molecule type" value="Genomic_DNA"/>
</dbReference>
<evidence type="ECO:0000313" key="16">
    <source>
        <dbReference type="Proteomes" id="UP001322664"/>
    </source>
</evidence>
<dbReference type="Pfam" id="PF12705">
    <property type="entry name" value="PDDEXK_1"/>
    <property type="match status" value="1"/>
</dbReference>
<evidence type="ECO:0000256" key="12">
    <source>
        <dbReference type="ARBA" id="ARBA00023125"/>
    </source>
</evidence>
<evidence type="ECO:0000256" key="7">
    <source>
        <dbReference type="ARBA" id="ARBA00022806"/>
    </source>
</evidence>
<dbReference type="GO" id="GO:0004386">
    <property type="term" value="F:helicase activity"/>
    <property type="evidence" value="ECO:0007669"/>
    <property type="project" value="UniProtKB-KW"/>
</dbReference>
<keyword evidence="2" id="KW-0540">Nuclease</keyword>
<evidence type="ECO:0000256" key="2">
    <source>
        <dbReference type="ARBA" id="ARBA00022722"/>
    </source>
</evidence>
<dbReference type="InterPro" id="IPR027417">
    <property type="entry name" value="P-loop_NTPase"/>
</dbReference>
<keyword evidence="1" id="KW-0004">4Fe-4S</keyword>